<proteinExistence type="predicted"/>
<evidence type="ECO:0000256" key="1">
    <source>
        <dbReference type="SAM" id="Coils"/>
    </source>
</evidence>
<feature type="coiled-coil region" evidence="1">
    <location>
        <begin position="37"/>
        <end position="68"/>
    </location>
</feature>
<protein>
    <submittedName>
        <fullName evidence="2">Uncharacterized protein</fullName>
    </submittedName>
</protein>
<name>A0A507ZQW2_9FLAO</name>
<comment type="caution">
    <text evidence="2">The sequence shown here is derived from an EMBL/GenBank/DDBJ whole genome shotgun (WGS) entry which is preliminary data.</text>
</comment>
<organism evidence="2 3">
    <name type="scientific">Haloflavibacter putidus</name>
    <dbReference type="NCBI Taxonomy" id="2576776"/>
    <lineage>
        <taxon>Bacteria</taxon>
        <taxon>Pseudomonadati</taxon>
        <taxon>Bacteroidota</taxon>
        <taxon>Flavobacteriia</taxon>
        <taxon>Flavobacteriales</taxon>
        <taxon>Flavobacteriaceae</taxon>
        <taxon>Haloflavibacter</taxon>
    </lineage>
</organism>
<reference evidence="2 3" key="1">
    <citation type="submission" date="2019-06" db="EMBL/GenBank/DDBJ databases">
        <title>Flavibacter putida gen. nov., sp. nov., a novel marine bacterium of the family Flavobacteriaceae isolated from coastal seawater.</title>
        <authorList>
            <person name="Feng X."/>
        </authorList>
    </citation>
    <scope>NUCLEOTIDE SEQUENCE [LARGE SCALE GENOMIC DNA]</scope>
    <source>
        <strain evidence="2 3">PLHSN227</strain>
    </source>
</reference>
<evidence type="ECO:0000313" key="2">
    <source>
        <dbReference type="EMBL" id="TQD38664.1"/>
    </source>
</evidence>
<gene>
    <name evidence="2" type="ORF">FKR84_08435</name>
</gene>
<dbReference type="OrthoDB" id="1431622at2"/>
<keyword evidence="1" id="KW-0175">Coiled coil</keyword>
<keyword evidence="3" id="KW-1185">Reference proteome</keyword>
<dbReference type="EMBL" id="VIAR01000007">
    <property type="protein sequence ID" value="TQD38664.1"/>
    <property type="molecule type" value="Genomic_DNA"/>
</dbReference>
<dbReference type="Proteomes" id="UP000317169">
    <property type="component" value="Unassembled WGS sequence"/>
</dbReference>
<dbReference type="RefSeq" id="WP_141421859.1">
    <property type="nucleotide sequence ID" value="NZ_VIAR01000007.1"/>
</dbReference>
<dbReference type="AlphaFoldDB" id="A0A507ZQW2"/>
<evidence type="ECO:0000313" key="3">
    <source>
        <dbReference type="Proteomes" id="UP000317169"/>
    </source>
</evidence>
<sequence>MSDEIRNHYDQDDIQKLNLDKDIKSWQNEITFINTELDFFKKNIQFLLVDAQEVQNELLEKIKNLRERNNYYSLQLVDYYKDSEGIIECEDVHCETFYLNEHQSFKNELTQHVQRVRKLKREVFEQLLKKM</sequence>
<accession>A0A507ZQW2</accession>